<organism evidence="1 2">
    <name type="scientific">Penicillium polonicum</name>
    <dbReference type="NCBI Taxonomy" id="60169"/>
    <lineage>
        <taxon>Eukaryota</taxon>
        <taxon>Fungi</taxon>
        <taxon>Dikarya</taxon>
        <taxon>Ascomycota</taxon>
        <taxon>Pezizomycotina</taxon>
        <taxon>Eurotiomycetes</taxon>
        <taxon>Eurotiomycetidae</taxon>
        <taxon>Eurotiales</taxon>
        <taxon>Aspergillaceae</taxon>
        <taxon>Penicillium</taxon>
    </lineage>
</organism>
<evidence type="ECO:0000313" key="1">
    <source>
        <dbReference type="EMBL" id="OQD71969.1"/>
    </source>
</evidence>
<reference evidence="2" key="1">
    <citation type="journal article" date="2017" name="Nat. Microbiol.">
        <title>Global analysis of biosynthetic gene clusters reveals vast potential of secondary metabolite production in Penicillium species.</title>
        <authorList>
            <person name="Nielsen J.C."/>
            <person name="Grijseels S."/>
            <person name="Prigent S."/>
            <person name="Ji B."/>
            <person name="Dainat J."/>
            <person name="Nielsen K.F."/>
            <person name="Frisvad J.C."/>
            <person name="Workman M."/>
            <person name="Nielsen J."/>
        </authorList>
    </citation>
    <scope>NUCLEOTIDE SEQUENCE [LARGE SCALE GENOMIC DNA]</scope>
    <source>
        <strain evidence="2">IBT 4502</strain>
    </source>
</reference>
<proteinExistence type="predicted"/>
<dbReference type="STRING" id="60169.A0A1V6P4Q9"/>
<evidence type="ECO:0000313" key="2">
    <source>
        <dbReference type="Proteomes" id="UP000191408"/>
    </source>
</evidence>
<accession>A0A1V6P4Q9</accession>
<sequence length="238" mass="26736">MEISPFTPSEIPGQCTVFTFSTSSDLKIRVTEGFEGYSCDESSDSEVSENYPARFNSPCAPVTEKAIFYVKKSVLAENNVWMAEEENDTINLETDEPNGIKGMCVWLAVFHGQSTPFPAMSIDDIWGAIEVGERCEFDRGKLQPWFEGWVARIRDEQPVNLMRSGKVSARPFNTKFLQKLIDASNRVPVIAMAQEDSGVLFWGQQPSESFVQQSPWIFLHRFPSGNTVVRRGSWGCGI</sequence>
<gene>
    <name evidence="1" type="ORF">PENPOL_c001G03236</name>
</gene>
<dbReference type="Proteomes" id="UP000191408">
    <property type="component" value="Unassembled WGS sequence"/>
</dbReference>
<dbReference type="EMBL" id="MDYM01000001">
    <property type="protein sequence ID" value="OQD71969.1"/>
    <property type="molecule type" value="Genomic_DNA"/>
</dbReference>
<comment type="caution">
    <text evidence="1">The sequence shown here is derived from an EMBL/GenBank/DDBJ whole genome shotgun (WGS) entry which is preliminary data.</text>
</comment>
<protein>
    <submittedName>
        <fullName evidence="1">Uncharacterized protein</fullName>
    </submittedName>
</protein>
<keyword evidence="2" id="KW-1185">Reference proteome</keyword>
<dbReference type="AlphaFoldDB" id="A0A1V6P4Q9"/>
<name>A0A1V6P4Q9_PENPO</name>